<evidence type="ECO:0000259" key="1">
    <source>
        <dbReference type="Pfam" id="PF16335"/>
    </source>
</evidence>
<proteinExistence type="predicted"/>
<dbReference type="Proteomes" id="UP000053477">
    <property type="component" value="Unassembled WGS sequence"/>
</dbReference>
<dbReference type="PANTHER" id="PTHR31987">
    <property type="entry name" value="GLUTAMINASE A-RELATED"/>
    <property type="match status" value="1"/>
</dbReference>
<dbReference type="InterPro" id="IPR052743">
    <property type="entry name" value="Glutaminase_GtaA"/>
</dbReference>
<dbReference type="Pfam" id="PF17168">
    <property type="entry name" value="DUF5127"/>
    <property type="match status" value="1"/>
</dbReference>
<protein>
    <submittedName>
        <fullName evidence="3">DUF1793-domain-containing protein</fullName>
    </submittedName>
</protein>
<accession>A0A0H2S3R4</accession>
<dbReference type="OrthoDB" id="3918848at2759"/>
<feature type="domain" description="Glutaminase A N-terminal" evidence="2">
    <location>
        <begin position="17"/>
        <end position="96"/>
    </location>
</feature>
<keyword evidence="4" id="KW-1185">Reference proteome</keyword>
<gene>
    <name evidence="3" type="ORF">SCHPADRAFT_107020</name>
</gene>
<evidence type="ECO:0000313" key="3">
    <source>
        <dbReference type="EMBL" id="KLO18697.1"/>
    </source>
</evidence>
<feature type="domain" description="Glutaminase A central" evidence="1">
    <location>
        <begin position="102"/>
        <end position="450"/>
    </location>
</feature>
<dbReference type="InterPro" id="IPR033433">
    <property type="entry name" value="GtaA_N"/>
</dbReference>
<reference evidence="3 4" key="1">
    <citation type="submission" date="2015-04" db="EMBL/GenBank/DDBJ databases">
        <title>Complete genome sequence of Schizopora paradoxa KUC8140, a cosmopolitan wood degrader in East Asia.</title>
        <authorList>
            <consortium name="DOE Joint Genome Institute"/>
            <person name="Min B."/>
            <person name="Park H."/>
            <person name="Jang Y."/>
            <person name="Kim J.-J."/>
            <person name="Kim K.H."/>
            <person name="Pangilinan J."/>
            <person name="Lipzen A."/>
            <person name="Riley R."/>
            <person name="Grigoriev I.V."/>
            <person name="Spatafora J.W."/>
            <person name="Choi I.-G."/>
        </authorList>
    </citation>
    <scope>NUCLEOTIDE SEQUENCE [LARGE SCALE GENOMIC DNA]</scope>
    <source>
        <strain evidence="3 4">KUC8140</strain>
    </source>
</reference>
<dbReference type="InParanoid" id="A0A0H2S3R4"/>
<dbReference type="AlphaFoldDB" id="A0A0H2S3R4"/>
<organism evidence="3 4">
    <name type="scientific">Schizopora paradoxa</name>
    <dbReference type="NCBI Taxonomy" id="27342"/>
    <lineage>
        <taxon>Eukaryota</taxon>
        <taxon>Fungi</taxon>
        <taxon>Dikarya</taxon>
        <taxon>Basidiomycota</taxon>
        <taxon>Agaricomycotina</taxon>
        <taxon>Agaricomycetes</taxon>
        <taxon>Hymenochaetales</taxon>
        <taxon>Schizoporaceae</taxon>
        <taxon>Schizopora</taxon>
    </lineage>
</organism>
<dbReference type="InterPro" id="IPR032514">
    <property type="entry name" value="GtaA_central"/>
</dbReference>
<name>A0A0H2S3R4_9AGAM</name>
<dbReference type="Pfam" id="PF16335">
    <property type="entry name" value="GtaA_6_Hairpin"/>
    <property type="match status" value="1"/>
</dbReference>
<dbReference type="EMBL" id="KQ085892">
    <property type="protein sequence ID" value="KLO18697.1"/>
    <property type="molecule type" value="Genomic_DNA"/>
</dbReference>
<dbReference type="PANTHER" id="PTHR31987:SF1">
    <property type="entry name" value="GLUTAMINASE A"/>
    <property type="match status" value="1"/>
</dbReference>
<evidence type="ECO:0000259" key="2">
    <source>
        <dbReference type="Pfam" id="PF17168"/>
    </source>
</evidence>
<dbReference type="STRING" id="27342.A0A0H2S3R4"/>
<sequence length="462" mass="50654">MEVICEIRQTRPSRIIFNTDLGEISDAPSEPLVFAIGALRNPSVEVFNSLGETSFRSPYYTSNPESESVNQLVSSFLQNFTSAVSQAEVFDNNLMDASLAISQEYADLISISLRAAVSSLEITIPQEDQGQWNSSEIQAYMKDMGGVGNGGVNAVDVLYASFPMYLYLDADLGGYLLTPLLEAQQDVAYNSKFSYAASNLGNHFPRARLQADAQNLGIEQSSNMIIMTLAHAQATGSISIASTYYSLLRQWTEYLVVHALSPDAQTTSQADGITYTNQTNLALKGICAIAAMARISSALQVTDDQSRYEKVSKEYISQWLTLSISEDSSHLLMSYGMQNSSGLVYNLFADKLLQLDLVPEYVYQMQTDFHAKQLGESTFGLPLDAGNPELGRIDWAMFTAAIFTDNGTRNNLIEQIHQYAGTLGSNVSMNAPLTTVYDPTTGNTTSGSNRYDMLSDLIECQL</sequence>
<evidence type="ECO:0000313" key="4">
    <source>
        <dbReference type="Proteomes" id="UP000053477"/>
    </source>
</evidence>